<keyword evidence="4" id="KW-1185">Reference proteome</keyword>
<protein>
    <submittedName>
        <fullName evidence="2">Uncharacterized protein</fullName>
    </submittedName>
</protein>
<evidence type="ECO:0000313" key="1">
    <source>
        <dbReference type="EMBL" id="GHF61082.1"/>
    </source>
</evidence>
<dbReference type="RefSeq" id="WP_184115225.1">
    <property type="nucleotide sequence ID" value="NZ_BNAJ01000015.1"/>
</dbReference>
<evidence type="ECO:0000313" key="3">
    <source>
        <dbReference type="Proteomes" id="UP000539473"/>
    </source>
</evidence>
<dbReference type="Proteomes" id="UP000619376">
    <property type="component" value="Unassembled WGS sequence"/>
</dbReference>
<evidence type="ECO:0000313" key="4">
    <source>
        <dbReference type="Proteomes" id="UP000619376"/>
    </source>
</evidence>
<organism evidence="2 3">
    <name type="scientific">Deinococcus metalli</name>
    <dbReference type="NCBI Taxonomy" id="1141878"/>
    <lineage>
        <taxon>Bacteria</taxon>
        <taxon>Thermotogati</taxon>
        <taxon>Deinococcota</taxon>
        <taxon>Deinococci</taxon>
        <taxon>Deinococcales</taxon>
        <taxon>Deinococcaceae</taxon>
        <taxon>Deinococcus</taxon>
    </lineage>
</organism>
<evidence type="ECO:0000313" key="2">
    <source>
        <dbReference type="EMBL" id="MBB5378603.1"/>
    </source>
</evidence>
<dbReference type="AlphaFoldDB" id="A0A7W8NT22"/>
<sequence length="247" mass="27494">MLLTPIEAAAFHTLAVEGALSVTALDAGYWNYELNSSWHGLQDAHLIQVYQTTYGSVVGLTDHGRAHARTFLSDVPDLSAPASVANRAYLNDALRLLYSRGYKPSTDPPTFRKYPHSPTRQTHTSEIISCTIRIPDSAYADVSYRPSRAPHSMLHLPYFRPGQPRLYASIATGGITPKQGEVYLKRHKHHLLYWQTPLLLVVPDPAPFASLLARQVKIGGIHHHPNLQLITLPIPSPQIQYLGAEPW</sequence>
<gene>
    <name evidence="1" type="ORF">GCM10017781_41520</name>
    <name evidence="2" type="ORF">HNQ07_004110</name>
</gene>
<comment type="caution">
    <text evidence="2">The sequence shown here is derived from an EMBL/GenBank/DDBJ whole genome shotgun (WGS) entry which is preliminary data.</text>
</comment>
<accession>A0A7W8NT22</accession>
<dbReference type="EMBL" id="JACHFK010000014">
    <property type="protein sequence ID" value="MBB5378603.1"/>
    <property type="molecule type" value="Genomic_DNA"/>
</dbReference>
<dbReference type="Proteomes" id="UP000539473">
    <property type="component" value="Unassembled WGS sequence"/>
</dbReference>
<proteinExistence type="predicted"/>
<reference evidence="4" key="2">
    <citation type="journal article" date="2019" name="Int. J. Syst. Evol. Microbiol.">
        <title>The Global Catalogue of Microorganisms (GCM) 10K type strain sequencing project: providing services to taxonomists for standard genome sequencing and annotation.</title>
        <authorList>
            <consortium name="The Broad Institute Genomics Platform"/>
            <consortium name="The Broad Institute Genome Sequencing Center for Infectious Disease"/>
            <person name="Wu L."/>
            <person name="Ma J."/>
        </authorList>
    </citation>
    <scope>NUCLEOTIDE SEQUENCE [LARGE SCALE GENOMIC DNA]</scope>
    <source>
        <strain evidence="4">CGMCC 1.18437</strain>
    </source>
</reference>
<dbReference type="EMBL" id="BNAJ01000015">
    <property type="protein sequence ID" value="GHF61082.1"/>
    <property type="molecule type" value="Genomic_DNA"/>
</dbReference>
<reference evidence="1" key="4">
    <citation type="submission" date="2024-05" db="EMBL/GenBank/DDBJ databases">
        <authorList>
            <person name="Sun Q."/>
            <person name="Zhou Y."/>
        </authorList>
    </citation>
    <scope>NUCLEOTIDE SEQUENCE</scope>
    <source>
        <strain evidence="1">CGMCC 1.18437</strain>
    </source>
</reference>
<name>A0A7W8NT22_9DEIO</name>
<reference evidence="2 3" key="3">
    <citation type="submission" date="2020-08" db="EMBL/GenBank/DDBJ databases">
        <title>Genomic Encyclopedia of Type Strains, Phase IV (KMG-IV): sequencing the most valuable type-strain genomes for metagenomic binning, comparative biology and taxonomic classification.</title>
        <authorList>
            <person name="Goeker M."/>
        </authorList>
    </citation>
    <scope>NUCLEOTIDE SEQUENCE [LARGE SCALE GENOMIC DNA]</scope>
    <source>
        <strain evidence="2 3">DSM 27521</strain>
    </source>
</reference>
<reference evidence="1" key="1">
    <citation type="journal article" date="2014" name="Int. J. Syst. Evol. Microbiol.">
        <title>Complete genome of a new Firmicutes species belonging to the dominant human colonic microbiota ('Ruminococcus bicirculans') reveals two chromosomes and a selective capacity to utilize plant glucans.</title>
        <authorList>
            <consortium name="NISC Comparative Sequencing Program"/>
            <person name="Wegmann U."/>
            <person name="Louis P."/>
            <person name="Goesmann A."/>
            <person name="Henrissat B."/>
            <person name="Duncan S.H."/>
            <person name="Flint H.J."/>
        </authorList>
    </citation>
    <scope>NUCLEOTIDE SEQUENCE</scope>
    <source>
        <strain evidence="1">CGMCC 1.18437</strain>
    </source>
</reference>